<protein>
    <submittedName>
        <fullName evidence="2">Uncharacterized protein</fullName>
    </submittedName>
</protein>
<evidence type="ECO:0000256" key="1">
    <source>
        <dbReference type="SAM" id="Phobius"/>
    </source>
</evidence>
<keyword evidence="3" id="KW-1185">Reference proteome</keyword>
<feature type="transmembrane region" description="Helical" evidence="1">
    <location>
        <begin position="36"/>
        <end position="57"/>
    </location>
</feature>
<comment type="caution">
    <text evidence="2">The sequence shown here is derived from an EMBL/GenBank/DDBJ whole genome shotgun (WGS) entry which is preliminary data.</text>
</comment>
<dbReference type="RefSeq" id="WP_188643598.1">
    <property type="nucleotide sequence ID" value="NZ_BMKL01000001.1"/>
</dbReference>
<keyword evidence="1" id="KW-0812">Transmembrane</keyword>
<gene>
    <name evidence="2" type="ORF">GCM10011515_03970</name>
</gene>
<reference evidence="3" key="1">
    <citation type="journal article" date="2019" name="Int. J. Syst. Evol. Microbiol.">
        <title>The Global Catalogue of Microorganisms (GCM) 10K type strain sequencing project: providing services to taxonomists for standard genome sequencing and annotation.</title>
        <authorList>
            <consortium name="The Broad Institute Genomics Platform"/>
            <consortium name="The Broad Institute Genome Sequencing Center for Infectious Disease"/>
            <person name="Wu L."/>
            <person name="Ma J."/>
        </authorList>
    </citation>
    <scope>NUCLEOTIDE SEQUENCE [LARGE SCALE GENOMIC DNA]</scope>
    <source>
        <strain evidence="3">CGMCC 1.15959</strain>
    </source>
</reference>
<proteinExistence type="predicted"/>
<keyword evidence="1" id="KW-0472">Membrane</keyword>
<organism evidence="2 3">
    <name type="scientific">Tsuneonella deserti</name>
    <dbReference type="NCBI Taxonomy" id="2035528"/>
    <lineage>
        <taxon>Bacteria</taxon>
        <taxon>Pseudomonadati</taxon>
        <taxon>Pseudomonadota</taxon>
        <taxon>Alphaproteobacteria</taxon>
        <taxon>Sphingomonadales</taxon>
        <taxon>Erythrobacteraceae</taxon>
        <taxon>Tsuneonella</taxon>
    </lineage>
</organism>
<accession>A0ABQ1RYV6</accession>
<sequence length="96" mass="10281">MKNWMFLLAGLLVWAAHFFGVYIIGSLFPGTELARWLVLGITLLSVGVVGLILLFLVRRTEAPPDALGGWLSVLSRSGCALAIVAITYQGLPALLA</sequence>
<dbReference type="Proteomes" id="UP000619041">
    <property type="component" value="Unassembled WGS sequence"/>
</dbReference>
<evidence type="ECO:0000313" key="2">
    <source>
        <dbReference type="EMBL" id="GGD87599.1"/>
    </source>
</evidence>
<name>A0ABQ1RYV6_9SPHN</name>
<evidence type="ECO:0000313" key="3">
    <source>
        <dbReference type="Proteomes" id="UP000619041"/>
    </source>
</evidence>
<feature type="transmembrane region" description="Helical" evidence="1">
    <location>
        <begin position="69"/>
        <end position="91"/>
    </location>
</feature>
<keyword evidence="1" id="KW-1133">Transmembrane helix</keyword>
<dbReference type="EMBL" id="BMKL01000001">
    <property type="protein sequence ID" value="GGD87599.1"/>
    <property type="molecule type" value="Genomic_DNA"/>
</dbReference>